<dbReference type="PANTHER" id="PTHR37984:SF5">
    <property type="entry name" value="PROTEIN NYNRIN-LIKE"/>
    <property type="match status" value="1"/>
</dbReference>
<dbReference type="PANTHER" id="PTHR37984">
    <property type="entry name" value="PROTEIN CBG26694"/>
    <property type="match status" value="1"/>
</dbReference>
<dbReference type="InterPro" id="IPR036397">
    <property type="entry name" value="RNaseH_sf"/>
</dbReference>
<dbReference type="Pfam" id="PF17921">
    <property type="entry name" value="Integrase_H2C2"/>
    <property type="match status" value="1"/>
</dbReference>
<reference evidence="3 4" key="1">
    <citation type="submission" date="2023-02" db="EMBL/GenBank/DDBJ databases">
        <title>LHISI_Scaffold_Assembly.</title>
        <authorList>
            <person name="Stuart O.P."/>
            <person name="Cleave R."/>
            <person name="Magrath M.J.L."/>
            <person name="Mikheyev A.S."/>
        </authorList>
    </citation>
    <scope>NUCLEOTIDE SEQUENCE [LARGE SCALE GENOMIC DNA]</scope>
    <source>
        <strain evidence="3">Daus_M_001</strain>
        <tissue evidence="3">Leg muscle</tissue>
    </source>
</reference>
<accession>A0ABQ9HL19</accession>
<dbReference type="EC" id="2.7.7.49" evidence="1"/>
<dbReference type="Gene3D" id="3.30.420.10">
    <property type="entry name" value="Ribonuclease H-like superfamily/Ribonuclease H"/>
    <property type="match status" value="2"/>
</dbReference>
<feature type="domain" description="Integrase zinc-binding" evidence="2">
    <location>
        <begin position="7"/>
        <end position="30"/>
    </location>
</feature>
<dbReference type="InterPro" id="IPR041588">
    <property type="entry name" value="Integrase_H2C2"/>
</dbReference>
<evidence type="ECO:0000313" key="4">
    <source>
        <dbReference type="Proteomes" id="UP001159363"/>
    </source>
</evidence>
<evidence type="ECO:0000256" key="1">
    <source>
        <dbReference type="ARBA" id="ARBA00012493"/>
    </source>
</evidence>
<sequence length="211" mass="24718">MKMLPHSVVWWPNIEDDMQRTVKTCEACQKFLNVRNDIRTVTWPEMVEVLQRICIDFLQHKGSTMLILYDHFSKWIKACIMQKINAVSVTEKLWDCFVTFGIPYTIVVIKIPPYHPKANRLAERVVQSLKQNLNKLRNTPSFLTKQSPADIIFKHKPKTRLSMLKPQQTPLEMTGQRKSNRKLSYKIVSTYKLGEKVLVQSVKSKLRKCFP</sequence>
<organism evidence="3 4">
    <name type="scientific">Dryococelus australis</name>
    <dbReference type="NCBI Taxonomy" id="614101"/>
    <lineage>
        <taxon>Eukaryota</taxon>
        <taxon>Metazoa</taxon>
        <taxon>Ecdysozoa</taxon>
        <taxon>Arthropoda</taxon>
        <taxon>Hexapoda</taxon>
        <taxon>Insecta</taxon>
        <taxon>Pterygota</taxon>
        <taxon>Neoptera</taxon>
        <taxon>Polyneoptera</taxon>
        <taxon>Phasmatodea</taxon>
        <taxon>Verophasmatodea</taxon>
        <taxon>Anareolatae</taxon>
        <taxon>Phasmatidae</taxon>
        <taxon>Eurycanthinae</taxon>
        <taxon>Dryococelus</taxon>
    </lineage>
</organism>
<feature type="non-terminal residue" evidence="3">
    <location>
        <position position="211"/>
    </location>
</feature>
<gene>
    <name evidence="3" type="ORF">PR048_011237</name>
</gene>
<name>A0ABQ9HL19_9NEOP</name>
<dbReference type="Proteomes" id="UP001159363">
    <property type="component" value="Chromosome X"/>
</dbReference>
<proteinExistence type="predicted"/>
<dbReference type="InterPro" id="IPR050951">
    <property type="entry name" value="Retrovirus_Pol_polyprotein"/>
</dbReference>
<dbReference type="SUPFAM" id="SSF53098">
    <property type="entry name" value="Ribonuclease H-like"/>
    <property type="match status" value="1"/>
</dbReference>
<comment type="caution">
    <text evidence="3">The sequence shown here is derived from an EMBL/GenBank/DDBJ whole genome shotgun (WGS) entry which is preliminary data.</text>
</comment>
<protein>
    <recommendedName>
        <fullName evidence="1">RNA-directed DNA polymerase</fullName>
        <ecNumber evidence="1">2.7.7.49</ecNumber>
    </recommendedName>
</protein>
<evidence type="ECO:0000259" key="2">
    <source>
        <dbReference type="Pfam" id="PF17921"/>
    </source>
</evidence>
<keyword evidence="4" id="KW-1185">Reference proteome</keyword>
<dbReference type="EMBL" id="JARBHB010000004">
    <property type="protein sequence ID" value="KAJ8885041.1"/>
    <property type="molecule type" value="Genomic_DNA"/>
</dbReference>
<dbReference type="InterPro" id="IPR012337">
    <property type="entry name" value="RNaseH-like_sf"/>
</dbReference>
<evidence type="ECO:0000313" key="3">
    <source>
        <dbReference type="EMBL" id="KAJ8885041.1"/>
    </source>
</evidence>